<dbReference type="PANTHER" id="PTHR43065:SF50">
    <property type="entry name" value="HISTIDINE KINASE"/>
    <property type="match status" value="1"/>
</dbReference>
<keyword evidence="7" id="KW-0067">ATP-binding</keyword>
<dbReference type="Gene3D" id="1.10.287.130">
    <property type="match status" value="1"/>
</dbReference>
<keyword evidence="5" id="KW-0547">Nucleotide-binding</keyword>
<evidence type="ECO:0000256" key="4">
    <source>
        <dbReference type="ARBA" id="ARBA00022679"/>
    </source>
</evidence>
<dbReference type="InterPro" id="IPR036890">
    <property type="entry name" value="HATPase_C_sf"/>
</dbReference>
<dbReference type="InterPro" id="IPR004358">
    <property type="entry name" value="Sig_transdc_His_kin-like_C"/>
</dbReference>
<dbReference type="Pfam" id="PF02518">
    <property type="entry name" value="HATPase_c"/>
    <property type="match status" value="1"/>
</dbReference>
<evidence type="ECO:0000313" key="12">
    <source>
        <dbReference type="EMBL" id="UTW08437.1"/>
    </source>
</evidence>
<dbReference type="PANTHER" id="PTHR43065">
    <property type="entry name" value="SENSOR HISTIDINE KINASE"/>
    <property type="match status" value="1"/>
</dbReference>
<feature type="domain" description="PAS" evidence="11">
    <location>
        <begin position="9"/>
        <end position="57"/>
    </location>
</feature>
<gene>
    <name evidence="12" type="ORF">KDW96_03675</name>
</gene>
<evidence type="ECO:0000256" key="7">
    <source>
        <dbReference type="ARBA" id="ARBA00022840"/>
    </source>
</evidence>
<evidence type="ECO:0000256" key="1">
    <source>
        <dbReference type="ARBA" id="ARBA00000085"/>
    </source>
</evidence>
<dbReference type="InterPro" id="IPR005467">
    <property type="entry name" value="His_kinase_dom"/>
</dbReference>
<keyword evidence="13" id="KW-1185">Reference proteome</keyword>
<protein>
    <recommendedName>
        <fullName evidence="2">histidine kinase</fullName>
        <ecNumber evidence="2">2.7.13.3</ecNumber>
    </recommendedName>
</protein>
<dbReference type="PRINTS" id="PR00344">
    <property type="entry name" value="BCTRLSENSOR"/>
</dbReference>
<evidence type="ECO:0000313" key="13">
    <source>
        <dbReference type="Proteomes" id="UP001059672"/>
    </source>
</evidence>
<name>A0ABY5H9B3_9PSED</name>
<dbReference type="InterPro" id="IPR013767">
    <property type="entry name" value="PAS_fold"/>
</dbReference>
<evidence type="ECO:0000256" key="9">
    <source>
        <dbReference type="SAM" id="Coils"/>
    </source>
</evidence>
<comment type="catalytic activity">
    <reaction evidence="1">
        <text>ATP + protein L-histidine = ADP + protein N-phospho-L-histidine.</text>
        <dbReference type="EC" id="2.7.13.3"/>
    </reaction>
</comment>
<keyword evidence="9" id="KW-0175">Coiled coil</keyword>
<evidence type="ECO:0000256" key="6">
    <source>
        <dbReference type="ARBA" id="ARBA00022777"/>
    </source>
</evidence>
<dbReference type="EC" id="2.7.13.3" evidence="2"/>
<dbReference type="CDD" id="cd00082">
    <property type="entry name" value="HisKA"/>
    <property type="match status" value="1"/>
</dbReference>
<dbReference type="InterPro" id="IPR000014">
    <property type="entry name" value="PAS"/>
</dbReference>
<evidence type="ECO:0000259" key="10">
    <source>
        <dbReference type="PROSITE" id="PS50109"/>
    </source>
</evidence>
<feature type="domain" description="Histidine kinase" evidence="10">
    <location>
        <begin position="187"/>
        <end position="429"/>
    </location>
</feature>
<dbReference type="Pfam" id="PF00989">
    <property type="entry name" value="PAS"/>
    <property type="match status" value="1"/>
</dbReference>
<evidence type="ECO:0000256" key="2">
    <source>
        <dbReference type="ARBA" id="ARBA00012438"/>
    </source>
</evidence>
<dbReference type="PROSITE" id="PS50112">
    <property type="entry name" value="PAS"/>
    <property type="match status" value="1"/>
</dbReference>
<keyword evidence="3" id="KW-0597">Phosphoprotein</keyword>
<evidence type="ECO:0000259" key="11">
    <source>
        <dbReference type="PROSITE" id="PS50112"/>
    </source>
</evidence>
<dbReference type="Gene3D" id="3.30.450.20">
    <property type="entry name" value="PAS domain"/>
    <property type="match status" value="1"/>
</dbReference>
<dbReference type="InterPro" id="IPR036097">
    <property type="entry name" value="HisK_dim/P_sf"/>
</dbReference>
<evidence type="ECO:0000256" key="8">
    <source>
        <dbReference type="ARBA" id="ARBA00023012"/>
    </source>
</evidence>
<dbReference type="Proteomes" id="UP001059672">
    <property type="component" value="Chromosome"/>
</dbReference>
<dbReference type="SUPFAM" id="SSF55785">
    <property type="entry name" value="PYP-like sensor domain (PAS domain)"/>
    <property type="match status" value="1"/>
</dbReference>
<accession>A0ABY5H9B3</accession>
<dbReference type="SMART" id="SM00091">
    <property type="entry name" value="PAS"/>
    <property type="match status" value="1"/>
</dbReference>
<evidence type="ECO:0000256" key="5">
    <source>
        <dbReference type="ARBA" id="ARBA00022741"/>
    </source>
</evidence>
<sequence>MTVETEGLLQSDLQAVLQNINLGVLLLDGECRVMFWNEFMVLNSGRDIADVVGKSLFEVCPELPKLWVQKKVDSVFALQNLAFTSWQQRPSLFNFSGSRPITGQAEAMYQNCTFSPVLDAEDNVKYVCLTVADATETATQHLQLERLNQLLQSEKDEQARLIRKLEDTQAQLLQSEKMAAIGQLAAGVAHEINNPVGYVYSNFSSLQNYVGDLFSLIDAYQKAAEQQDAAFRSVLEGINRRLDYEFVRDDMADLVKESRQGLERVKQIVQDLRDFSHIDSGDWQLADLHKGLDSTLNVIWNEIKFKAEVVKDYGDLPMVECLGSQLNQVFMNLIVNAAHAIEKQGMIWLETGRQGELVFVRVRDNGGGIAPQHLSRLFEPFFTTKPVGQGTGLGLSVSYSIVDKHNGRLEVESEVGKGTAFTVWLPLRQPQPESVSEASAP</sequence>
<keyword evidence="8" id="KW-0902">Two-component regulatory system</keyword>
<keyword evidence="4" id="KW-0808">Transferase</keyword>
<keyword evidence="6" id="KW-0418">Kinase</keyword>
<dbReference type="SUPFAM" id="SSF55874">
    <property type="entry name" value="ATPase domain of HSP90 chaperone/DNA topoisomerase II/histidine kinase"/>
    <property type="match status" value="1"/>
</dbReference>
<organism evidence="12 13">
    <name type="scientific">Pseudomonas benzenivorans</name>
    <dbReference type="NCBI Taxonomy" id="556533"/>
    <lineage>
        <taxon>Bacteria</taxon>
        <taxon>Pseudomonadati</taxon>
        <taxon>Pseudomonadota</taxon>
        <taxon>Gammaproteobacteria</taxon>
        <taxon>Pseudomonadales</taxon>
        <taxon>Pseudomonadaceae</taxon>
        <taxon>Pseudomonas</taxon>
    </lineage>
</organism>
<dbReference type="EMBL" id="CP073346">
    <property type="protein sequence ID" value="UTW08437.1"/>
    <property type="molecule type" value="Genomic_DNA"/>
</dbReference>
<reference evidence="12" key="1">
    <citation type="submission" date="2021-04" db="EMBL/GenBank/DDBJ databases">
        <title>Oceanospirillales bacteria with DddD are important DMSP degraders in coastal seawater.</title>
        <authorList>
            <person name="Liu J."/>
        </authorList>
    </citation>
    <scope>NUCLEOTIDE SEQUENCE</scope>
    <source>
        <strain evidence="12">D13-4</strain>
    </source>
</reference>
<evidence type="ECO:0000256" key="3">
    <source>
        <dbReference type="ARBA" id="ARBA00022553"/>
    </source>
</evidence>
<dbReference type="SUPFAM" id="SSF47384">
    <property type="entry name" value="Homodimeric domain of signal transducing histidine kinase"/>
    <property type="match status" value="1"/>
</dbReference>
<dbReference type="InterPro" id="IPR003594">
    <property type="entry name" value="HATPase_dom"/>
</dbReference>
<dbReference type="InterPro" id="IPR003661">
    <property type="entry name" value="HisK_dim/P_dom"/>
</dbReference>
<dbReference type="SMART" id="SM00387">
    <property type="entry name" value="HATPase_c"/>
    <property type="match status" value="1"/>
</dbReference>
<dbReference type="PROSITE" id="PS50109">
    <property type="entry name" value="HIS_KIN"/>
    <property type="match status" value="1"/>
</dbReference>
<dbReference type="RefSeq" id="WP_255839072.1">
    <property type="nucleotide sequence ID" value="NZ_CP073346.1"/>
</dbReference>
<proteinExistence type="predicted"/>
<dbReference type="InterPro" id="IPR035965">
    <property type="entry name" value="PAS-like_dom_sf"/>
</dbReference>
<dbReference type="Gene3D" id="3.30.565.10">
    <property type="entry name" value="Histidine kinase-like ATPase, C-terminal domain"/>
    <property type="match status" value="1"/>
</dbReference>
<feature type="coiled-coil region" evidence="9">
    <location>
        <begin position="144"/>
        <end position="171"/>
    </location>
</feature>